<reference evidence="2 3" key="1">
    <citation type="submission" date="2019-08" db="EMBL/GenBank/DDBJ databases">
        <authorList>
            <person name="Dhanesh K."/>
            <person name="Kumar G."/>
            <person name="Sasikala C."/>
            <person name="Venkata Ramana C."/>
        </authorList>
    </citation>
    <scope>NUCLEOTIDE SEQUENCE [LARGE SCALE GENOMIC DNA]</scope>
    <source>
        <strain evidence="2 3">JC645</strain>
    </source>
</reference>
<keyword evidence="3" id="KW-1185">Reference proteome</keyword>
<dbReference type="Proteomes" id="UP000324479">
    <property type="component" value="Unassembled WGS sequence"/>
</dbReference>
<feature type="region of interest" description="Disordered" evidence="1">
    <location>
        <begin position="156"/>
        <end position="178"/>
    </location>
</feature>
<evidence type="ECO:0000256" key="1">
    <source>
        <dbReference type="SAM" id="MobiDB-lite"/>
    </source>
</evidence>
<dbReference type="EMBL" id="VWOX01000002">
    <property type="protein sequence ID" value="KAA5545928.1"/>
    <property type="molecule type" value="Genomic_DNA"/>
</dbReference>
<proteinExistence type="predicted"/>
<sequence length="178" mass="20036">MSTSDVRNIESLQRLRNEMLELADNWQTTLQEIQVSLHRAEDYFGSQVPQYWRHQSELAERELTEAKDNLQRKQSAARASDRVQASDAQKRVARAKTRLDVCRSKLRTAKSLAIKVKQQCDEIQGPMADLSEQSDNRLPQAAAELKTLLEALHRYAESQGLSSPPPPVGDRPAGNGNT</sequence>
<comment type="caution">
    <text evidence="2">The sequence shown here is derived from an EMBL/GenBank/DDBJ whole genome shotgun (WGS) entry which is preliminary data.</text>
</comment>
<dbReference type="AlphaFoldDB" id="A0A5M6DEH1"/>
<protein>
    <submittedName>
        <fullName evidence="2">Uncharacterized protein</fullName>
    </submittedName>
</protein>
<accession>A0A5M6DEH1</accession>
<feature type="region of interest" description="Disordered" evidence="1">
    <location>
        <begin position="67"/>
        <end position="94"/>
    </location>
</feature>
<dbReference type="RefSeq" id="WP_150074815.1">
    <property type="nucleotide sequence ID" value="NZ_VWOX01000002.1"/>
</dbReference>
<evidence type="ECO:0000313" key="3">
    <source>
        <dbReference type="Proteomes" id="UP000324479"/>
    </source>
</evidence>
<name>A0A5M6DEH1_9BACT</name>
<gene>
    <name evidence="2" type="ORF">FYK55_03170</name>
</gene>
<evidence type="ECO:0000313" key="2">
    <source>
        <dbReference type="EMBL" id="KAA5545928.1"/>
    </source>
</evidence>
<organism evidence="2 3">
    <name type="scientific">Roseiconus nitratireducens</name>
    <dbReference type="NCBI Taxonomy" id="2605748"/>
    <lineage>
        <taxon>Bacteria</taxon>
        <taxon>Pseudomonadati</taxon>
        <taxon>Planctomycetota</taxon>
        <taxon>Planctomycetia</taxon>
        <taxon>Pirellulales</taxon>
        <taxon>Pirellulaceae</taxon>
        <taxon>Roseiconus</taxon>
    </lineage>
</organism>